<feature type="non-terminal residue" evidence="1">
    <location>
        <position position="1"/>
    </location>
</feature>
<dbReference type="Proteomes" id="UP000187203">
    <property type="component" value="Unassembled WGS sequence"/>
</dbReference>
<accession>A0A1R3JTU9</accession>
<dbReference type="OrthoDB" id="1741950at2759"/>
<dbReference type="PANTHER" id="PTHR34835:SF34">
    <property type="entry name" value="OS08G0555500 PROTEIN"/>
    <property type="match status" value="1"/>
</dbReference>
<organism evidence="1 2">
    <name type="scientific">Corchorus olitorius</name>
    <dbReference type="NCBI Taxonomy" id="93759"/>
    <lineage>
        <taxon>Eukaryota</taxon>
        <taxon>Viridiplantae</taxon>
        <taxon>Streptophyta</taxon>
        <taxon>Embryophyta</taxon>
        <taxon>Tracheophyta</taxon>
        <taxon>Spermatophyta</taxon>
        <taxon>Magnoliopsida</taxon>
        <taxon>eudicotyledons</taxon>
        <taxon>Gunneridae</taxon>
        <taxon>Pentapetalae</taxon>
        <taxon>rosids</taxon>
        <taxon>malvids</taxon>
        <taxon>Malvales</taxon>
        <taxon>Malvaceae</taxon>
        <taxon>Grewioideae</taxon>
        <taxon>Apeibeae</taxon>
        <taxon>Corchorus</taxon>
    </lineage>
</organism>
<name>A0A1R3JTU9_9ROSI</name>
<reference evidence="2" key="1">
    <citation type="submission" date="2013-09" db="EMBL/GenBank/DDBJ databases">
        <title>Corchorus olitorius genome sequencing.</title>
        <authorList>
            <person name="Alam M."/>
            <person name="Haque M.S."/>
            <person name="Islam M.S."/>
            <person name="Emdad E.M."/>
            <person name="Islam M.M."/>
            <person name="Ahmed B."/>
            <person name="Halim A."/>
            <person name="Hossen Q.M.M."/>
            <person name="Hossain M.Z."/>
            <person name="Ahmed R."/>
            <person name="Khan M.M."/>
            <person name="Islam R."/>
            <person name="Rashid M.M."/>
            <person name="Khan S.A."/>
            <person name="Rahman M.S."/>
            <person name="Alam M."/>
            <person name="Yahiya A.S."/>
            <person name="Khan M.S."/>
            <person name="Azam M.S."/>
            <person name="Haque T."/>
            <person name="Lashkar M.Z.H."/>
            <person name="Akhand A.I."/>
            <person name="Morshed G."/>
            <person name="Roy S."/>
            <person name="Uddin K.S."/>
            <person name="Rabeya T."/>
            <person name="Hossain A.S."/>
            <person name="Chowdhury A."/>
            <person name="Snigdha A.R."/>
            <person name="Mortoza M.S."/>
            <person name="Matin S.A."/>
            <person name="Hoque S.M.E."/>
            <person name="Islam M.K."/>
            <person name="Roy D.K."/>
            <person name="Haider R."/>
            <person name="Moosa M.M."/>
            <person name="Elias S.M."/>
            <person name="Hasan A.M."/>
            <person name="Jahan S."/>
            <person name="Shafiuddin M."/>
            <person name="Mahmood N."/>
            <person name="Shommy N.S."/>
        </authorList>
    </citation>
    <scope>NUCLEOTIDE SEQUENCE [LARGE SCALE GENOMIC DNA]</scope>
    <source>
        <strain evidence="2">cv. O-4</strain>
    </source>
</reference>
<dbReference type="STRING" id="93759.A0A1R3JTU9"/>
<protein>
    <recommendedName>
        <fullName evidence="3">Aminotransferase-like plant mobile domain-containing protein</fullName>
    </recommendedName>
</protein>
<evidence type="ECO:0008006" key="3">
    <source>
        <dbReference type="Google" id="ProtNLM"/>
    </source>
</evidence>
<dbReference type="AlphaFoldDB" id="A0A1R3JTU9"/>
<dbReference type="EMBL" id="AWUE01015349">
    <property type="protein sequence ID" value="OMO98303.1"/>
    <property type="molecule type" value="Genomic_DNA"/>
</dbReference>
<dbReference type="PANTHER" id="PTHR34835">
    <property type="entry name" value="OS07G0283600 PROTEIN-RELATED"/>
    <property type="match status" value="1"/>
</dbReference>
<gene>
    <name evidence="1" type="ORF">COLO4_13993</name>
</gene>
<sequence>RTLSSRCSPKEFVALVRSLKSKEQKDVIREMGLGEMSLMKSLNVCTDLCLSLIENFDCTKSSLKICGRDYKFGKDDVVDVFGLPSKGDLIVEGTSLNDRDKLLEMYNIDSAKKIYLQDLLNELPKINANSNEFKAKFLLYAIGCLLCPRSATYVETVWFSYLNEKVLKGDVDWASHVYKMLCSGIEEFQRSVRRQYVSGCIIILQVL</sequence>
<comment type="caution">
    <text evidence="1">The sequence shown here is derived from an EMBL/GenBank/DDBJ whole genome shotgun (WGS) entry which is preliminary data.</text>
</comment>
<keyword evidence="2" id="KW-1185">Reference proteome</keyword>
<evidence type="ECO:0000313" key="2">
    <source>
        <dbReference type="Proteomes" id="UP000187203"/>
    </source>
</evidence>
<proteinExistence type="predicted"/>
<evidence type="ECO:0000313" key="1">
    <source>
        <dbReference type="EMBL" id="OMO98303.1"/>
    </source>
</evidence>